<name>A0A0W4ZPX6_PNEJ7</name>
<dbReference type="AlphaFoldDB" id="A0A0W4ZPX6"/>
<dbReference type="RefSeq" id="XP_018229716.1">
    <property type="nucleotide sequence ID" value="XM_018373971.1"/>
</dbReference>
<dbReference type="InterPro" id="IPR024158">
    <property type="entry name" value="Mt_import_TIM15"/>
</dbReference>
<keyword evidence="1" id="KW-0479">Metal-binding</keyword>
<dbReference type="EMBL" id="LFWA01000007">
    <property type="protein sequence ID" value="KTW30425.1"/>
    <property type="molecule type" value="Genomic_DNA"/>
</dbReference>
<sequence>MLYLCKNCCILIFEIGMNLNKITHIDIFALKSRQYFYFQRNFTRYLLKNTDNNVILRKIEKGHFYIKILNNVFFFRQKSTNISKCEYRITPLYLITFTCQRLCSNRTTHRMTKQAYHNGTVIIQCPQCKNYHLISDHLKIFSDKNITIEDIMKEKGEEVRRFYGDFTDNQSVEFMNDNIQFFLSRPKNE</sequence>
<accession>A0A0W4ZPX6</accession>
<dbReference type="PROSITE" id="PS51501">
    <property type="entry name" value="ZF_DNL"/>
    <property type="match status" value="1"/>
</dbReference>
<evidence type="ECO:0000313" key="7">
    <source>
        <dbReference type="Proteomes" id="UP000053447"/>
    </source>
</evidence>
<dbReference type="PANTHER" id="PTHR20922">
    <property type="entry name" value="DNL-TYPE ZINC FINGER PROTEIN"/>
    <property type="match status" value="1"/>
</dbReference>
<dbReference type="GO" id="GO:0005739">
    <property type="term" value="C:mitochondrion"/>
    <property type="evidence" value="ECO:0007669"/>
    <property type="project" value="TreeGrafter"/>
</dbReference>
<dbReference type="GO" id="GO:0030150">
    <property type="term" value="P:protein import into mitochondrial matrix"/>
    <property type="evidence" value="ECO:0007669"/>
    <property type="project" value="TreeGrafter"/>
</dbReference>
<gene>
    <name evidence="6" type="ORF">T551_01708</name>
</gene>
<dbReference type="eggNOG" id="KOG3277">
    <property type="taxonomic scope" value="Eukaryota"/>
</dbReference>
<proteinExistence type="predicted"/>
<dbReference type="Proteomes" id="UP000053447">
    <property type="component" value="Unassembled WGS sequence"/>
</dbReference>
<dbReference type="STRING" id="1408657.A0A0W4ZPX6"/>
<comment type="caution">
    <text evidence="6">The sequence shown here is derived from an EMBL/GenBank/DDBJ whole genome shotgun (WGS) entry which is preliminary data.</text>
</comment>
<keyword evidence="7" id="KW-1185">Reference proteome</keyword>
<dbReference type="GO" id="GO:0006457">
    <property type="term" value="P:protein folding"/>
    <property type="evidence" value="ECO:0007669"/>
    <property type="project" value="TreeGrafter"/>
</dbReference>
<dbReference type="VEuPathDB" id="FungiDB:T551_01708"/>
<feature type="domain" description="DNL-type" evidence="5">
    <location>
        <begin position="88"/>
        <end position="184"/>
    </location>
</feature>
<dbReference type="GeneID" id="28940226"/>
<dbReference type="GO" id="GO:0008270">
    <property type="term" value="F:zinc ion binding"/>
    <property type="evidence" value="ECO:0007669"/>
    <property type="project" value="UniProtKB-KW"/>
</dbReference>
<evidence type="ECO:0000256" key="3">
    <source>
        <dbReference type="ARBA" id="ARBA00022833"/>
    </source>
</evidence>
<dbReference type="PANTHER" id="PTHR20922:SF13">
    <property type="entry name" value="DNL-TYPE ZINC FINGER PROTEIN"/>
    <property type="match status" value="1"/>
</dbReference>
<protein>
    <recommendedName>
        <fullName evidence="5">DNL-type domain-containing protein</fullName>
    </recommendedName>
</protein>
<dbReference type="InterPro" id="IPR007853">
    <property type="entry name" value="Znf_DNL-typ"/>
</dbReference>
<evidence type="ECO:0000256" key="2">
    <source>
        <dbReference type="ARBA" id="ARBA00022771"/>
    </source>
</evidence>
<evidence type="ECO:0000313" key="6">
    <source>
        <dbReference type="EMBL" id="KTW30425.1"/>
    </source>
</evidence>
<evidence type="ECO:0000259" key="5">
    <source>
        <dbReference type="PROSITE" id="PS51501"/>
    </source>
</evidence>
<evidence type="ECO:0000256" key="4">
    <source>
        <dbReference type="PROSITE-ProRule" id="PRU00834"/>
    </source>
</evidence>
<keyword evidence="2 4" id="KW-0863">Zinc-finger</keyword>
<dbReference type="OrthoDB" id="512667at2759"/>
<dbReference type="GO" id="GO:0050821">
    <property type="term" value="P:protein stabilization"/>
    <property type="evidence" value="ECO:0007669"/>
    <property type="project" value="TreeGrafter"/>
</dbReference>
<keyword evidence="3" id="KW-0862">Zinc</keyword>
<dbReference type="GO" id="GO:0051087">
    <property type="term" value="F:protein-folding chaperone binding"/>
    <property type="evidence" value="ECO:0007669"/>
    <property type="project" value="TreeGrafter"/>
</dbReference>
<evidence type="ECO:0000256" key="1">
    <source>
        <dbReference type="ARBA" id="ARBA00022723"/>
    </source>
</evidence>
<organism evidence="6 7">
    <name type="scientific">Pneumocystis jirovecii (strain RU7)</name>
    <name type="common">Human pneumocystis pneumonia agent</name>
    <dbReference type="NCBI Taxonomy" id="1408657"/>
    <lineage>
        <taxon>Eukaryota</taxon>
        <taxon>Fungi</taxon>
        <taxon>Dikarya</taxon>
        <taxon>Ascomycota</taxon>
        <taxon>Taphrinomycotina</taxon>
        <taxon>Pneumocystomycetes</taxon>
        <taxon>Pneumocystaceae</taxon>
        <taxon>Pneumocystis</taxon>
    </lineage>
</organism>
<reference evidence="7" key="1">
    <citation type="journal article" date="2016" name="Nat. Commun.">
        <title>Genome analysis of three Pneumocystis species reveals adaptation mechanisms to life exclusively in mammalian hosts.</title>
        <authorList>
            <person name="Ma L."/>
            <person name="Chen Z."/>
            <person name="Huang D.W."/>
            <person name="Kutty G."/>
            <person name="Ishihara M."/>
            <person name="Wang H."/>
            <person name="Abouelleil A."/>
            <person name="Bishop L."/>
            <person name="Davey E."/>
            <person name="Deng R."/>
            <person name="Deng X."/>
            <person name="Fan L."/>
            <person name="Fantoni G."/>
            <person name="Fitzgerald M."/>
            <person name="Gogineni E."/>
            <person name="Goldberg J.M."/>
            <person name="Handley G."/>
            <person name="Hu X."/>
            <person name="Huber C."/>
            <person name="Jiao X."/>
            <person name="Jones K."/>
            <person name="Levin J.Z."/>
            <person name="Liu Y."/>
            <person name="Macdonald P."/>
            <person name="Melnikov A."/>
            <person name="Raley C."/>
            <person name="Sassi M."/>
            <person name="Sherman B.T."/>
            <person name="Song X."/>
            <person name="Sykes S."/>
            <person name="Tran B."/>
            <person name="Walsh L."/>
            <person name="Xia Y."/>
            <person name="Yang J."/>
            <person name="Young S."/>
            <person name="Zeng Q."/>
            <person name="Zheng X."/>
            <person name="Stephens R."/>
            <person name="Nusbaum C."/>
            <person name="Birren B.W."/>
            <person name="Azadi P."/>
            <person name="Lempicki R.A."/>
            <person name="Cuomo C.A."/>
            <person name="Kovacs J.A."/>
        </authorList>
    </citation>
    <scope>NUCLEOTIDE SEQUENCE [LARGE SCALE GENOMIC DNA]</scope>
    <source>
        <strain evidence="7">RU7</strain>
    </source>
</reference>
<dbReference type="Pfam" id="PF05180">
    <property type="entry name" value="zf-DNL"/>
    <property type="match status" value="1"/>
</dbReference>